<dbReference type="InterPro" id="IPR041698">
    <property type="entry name" value="Methyltransf_25"/>
</dbReference>
<dbReference type="Proteomes" id="UP001597180">
    <property type="component" value="Unassembled WGS sequence"/>
</dbReference>
<dbReference type="PRINTS" id="PR00040">
    <property type="entry name" value="HTHMERR"/>
</dbReference>
<evidence type="ECO:0000313" key="6">
    <source>
        <dbReference type="EMBL" id="MFD1223905.1"/>
    </source>
</evidence>
<evidence type="ECO:0000256" key="4">
    <source>
        <dbReference type="ARBA" id="ARBA00023163"/>
    </source>
</evidence>
<keyword evidence="4" id="KW-0804">Transcription</keyword>
<evidence type="ECO:0000256" key="2">
    <source>
        <dbReference type="ARBA" id="ARBA00023015"/>
    </source>
</evidence>
<keyword evidence="1" id="KW-0678">Repressor</keyword>
<organism evidence="6 7">
    <name type="scientific">Paenibacillus vulneris</name>
    <dbReference type="NCBI Taxonomy" id="1133364"/>
    <lineage>
        <taxon>Bacteria</taxon>
        <taxon>Bacillati</taxon>
        <taxon>Bacillota</taxon>
        <taxon>Bacilli</taxon>
        <taxon>Bacillales</taxon>
        <taxon>Paenibacillaceae</taxon>
        <taxon>Paenibacillus</taxon>
    </lineage>
</organism>
<dbReference type="EMBL" id="JBHTLU010000038">
    <property type="protein sequence ID" value="MFD1223905.1"/>
    <property type="molecule type" value="Genomic_DNA"/>
</dbReference>
<dbReference type="SUPFAM" id="SSF46955">
    <property type="entry name" value="Putative DNA-binding domain"/>
    <property type="match status" value="1"/>
</dbReference>
<dbReference type="PANTHER" id="PTHR30204:SF69">
    <property type="entry name" value="MERR-FAMILY TRANSCRIPTIONAL REGULATOR"/>
    <property type="match status" value="1"/>
</dbReference>
<dbReference type="RefSeq" id="WP_345587399.1">
    <property type="nucleotide sequence ID" value="NZ_BAABJG010000007.1"/>
</dbReference>
<dbReference type="InterPro" id="IPR009061">
    <property type="entry name" value="DNA-bd_dom_put_sf"/>
</dbReference>
<reference evidence="7" key="1">
    <citation type="journal article" date="2019" name="Int. J. Syst. Evol. Microbiol.">
        <title>The Global Catalogue of Microorganisms (GCM) 10K type strain sequencing project: providing services to taxonomists for standard genome sequencing and annotation.</title>
        <authorList>
            <consortium name="The Broad Institute Genomics Platform"/>
            <consortium name="The Broad Institute Genome Sequencing Center for Infectious Disease"/>
            <person name="Wu L."/>
            <person name="Ma J."/>
        </authorList>
    </citation>
    <scope>NUCLEOTIDE SEQUENCE [LARGE SCALE GENOMIC DNA]</scope>
    <source>
        <strain evidence="7">CCUG 53270</strain>
    </source>
</reference>
<dbReference type="Pfam" id="PF13411">
    <property type="entry name" value="MerR_1"/>
    <property type="match status" value="1"/>
</dbReference>
<evidence type="ECO:0000313" key="7">
    <source>
        <dbReference type="Proteomes" id="UP001597180"/>
    </source>
</evidence>
<comment type="caution">
    <text evidence="6">The sequence shown here is derived from an EMBL/GenBank/DDBJ whole genome shotgun (WGS) entry which is preliminary data.</text>
</comment>
<dbReference type="PROSITE" id="PS50937">
    <property type="entry name" value="HTH_MERR_2"/>
    <property type="match status" value="1"/>
</dbReference>
<name>A0ABW3UWR2_9BACL</name>
<evidence type="ECO:0000256" key="3">
    <source>
        <dbReference type="ARBA" id="ARBA00023125"/>
    </source>
</evidence>
<dbReference type="InterPro" id="IPR029063">
    <property type="entry name" value="SAM-dependent_MTases_sf"/>
</dbReference>
<keyword evidence="7" id="KW-1185">Reference proteome</keyword>
<protein>
    <submittedName>
        <fullName evidence="6">MerR family transcriptional regulator</fullName>
    </submittedName>
</protein>
<dbReference type="InterPro" id="IPR047057">
    <property type="entry name" value="MerR_fam"/>
</dbReference>
<dbReference type="PANTHER" id="PTHR30204">
    <property type="entry name" value="REDOX-CYCLING DRUG-SENSING TRANSCRIPTIONAL ACTIVATOR SOXR"/>
    <property type="match status" value="1"/>
</dbReference>
<dbReference type="SUPFAM" id="SSF53335">
    <property type="entry name" value="S-adenosyl-L-methionine-dependent methyltransferases"/>
    <property type="match status" value="1"/>
</dbReference>
<proteinExistence type="predicted"/>
<dbReference type="CDD" id="cd02440">
    <property type="entry name" value="AdoMet_MTases"/>
    <property type="match status" value="1"/>
</dbReference>
<feature type="domain" description="HTH merR-type" evidence="5">
    <location>
        <begin position="1"/>
        <end position="68"/>
    </location>
</feature>
<dbReference type="SMART" id="SM00422">
    <property type="entry name" value="HTH_MERR"/>
    <property type="match status" value="1"/>
</dbReference>
<sequence>MKINELAKRLGVTPRAIRFYEEKGLLHPEYEENGYRRYTEEDMWRLQTIAAFREIGLGIDVIAKLLHYADSGDRETYRHYLELQRAVLFDQWVEWKQVLAAMDKLIEKSGDMEPLRLDDLFTLADQIKQLKRTRSAWEDRWGYDLMAERFDQTSVSTSPVGFIASSEEYERGLSYTVQWLAPQPGETGLDIGAGTGNLAGRLQQEGATMYAVEQSRQMLAKCRSKYPAICAKLGNFLALPFFEGQFHFVATHMAFHHLTREQQLLALEEMNRVLKPQGRMVITSLMFEHAQAADEKLFELRRTGNSKLVAELTGKHPADRSQLLQWFRDRGFITVQQQLNDWIHMVYAVRKQ</sequence>
<dbReference type="InterPro" id="IPR000551">
    <property type="entry name" value="MerR-type_HTH_dom"/>
</dbReference>
<keyword evidence="2" id="KW-0805">Transcription regulation</keyword>
<keyword evidence="3" id="KW-0238">DNA-binding</keyword>
<evidence type="ECO:0000259" key="5">
    <source>
        <dbReference type="PROSITE" id="PS50937"/>
    </source>
</evidence>
<dbReference type="Pfam" id="PF13649">
    <property type="entry name" value="Methyltransf_25"/>
    <property type="match status" value="1"/>
</dbReference>
<dbReference type="CDD" id="cd00592">
    <property type="entry name" value="HTH_MerR-like"/>
    <property type="match status" value="1"/>
</dbReference>
<gene>
    <name evidence="6" type="ORF">ACFQ4B_27665</name>
</gene>
<accession>A0ABW3UWR2</accession>
<evidence type="ECO:0000256" key="1">
    <source>
        <dbReference type="ARBA" id="ARBA00022491"/>
    </source>
</evidence>
<dbReference type="Gene3D" id="1.10.1660.10">
    <property type="match status" value="1"/>
</dbReference>
<dbReference type="Gene3D" id="3.40.50.150">
    <property type="entry name" value="Vaccinia Virus protein VP39"/>
    <property type="match status" value="1"/>
</dbReference>